<organism evidence="4 5">
    <name type="scientific">Paenibacillus naphthalenovorans</name>
    <dbReference type="NCBI Taxonomy" id="162209"/>
    <lineage>
        <taxon>Bacteria</taxon>
        <taxon>Bacillati</taxon>
        <taxon>Bacillota</taxon>
        <taxon>Bacilli</taxon>
        <taxon>Bacillales</taxon>
        <taxon>Paenibacillaceae</taxon>
        <taxon>Paenibacillus</taxon>
    </lineage>
</organism>
<dbReference type="PANTHER" id="PTHR42663:SF6">
    <property type="entry name" value="HYDROLASE C777.06C-RELATED"/>
    <property type="match status" value="1"/>
</dbReference>
<evidence type="ECO:0000256" key="3">
    <source>
        <dbReference type="ARBA" id="ARBA00048505"/>
    </source>
</evidence>
<dbReference type="EMBL" id="CP013652">
    <property type="protein sequence ID" value="ALS21480.1"/>
    <property type="molecule type" value="Genomic_DNA"/>
</dbReference>
<comment type="function">
    <text evidence="2">Counteracts the endogenous Pycsar antiviral defense system. Phosphodiesterase that enables metal-dependent hydrolysis of host cyclic nucleotide Pycsar defense signals such as cCMP and cUMP.</text>
</comment>
<dbReference type="STRING" id="162209.IJ22_11020"/>
<protein>
    <submittedName>
        <fullName evidence="4">MBL fold metallo-hydrolase</fullName>
    </submittedName>
</protein>
<dbReference type="OrthoDB" id="9803916at2"/>
<sequence length="247" mass="27561">MSLQIQMIGTGSAFAKNFYNNNALIHADGFTLLIDCGITAPRALYELGIPLDRIDAVLISHIHADHVGGLEELAFQYRYVFKRKIKLLVPAPLEAVLWEHTLRGGLENKAEGLVGLNDYFEVAALAERTPTSIHPKLTVELLPTDHIPGKASYSFLLNGKVFYSADMRFSKTLLTGLHEQGCEVILHDCQLFCPGTVHACLDELLTLPEEVQEKVLLMHYGDNMSEFIGKTGRMTFIEQFKTYPLPS</sequence>
<evidence type="ECO:0000256" key="2">
    <source>
        <dbReference type="ARBA" id="ARBA00034301"/>
    </source>
</evidence>
<keyword evidence="5" id="KW-1185">Reference proteome</keyword>
<dbReference type="InterPro" id="IPR036866">
    <property type="entry name" value="RibonucZ/Hydroxyglut_hydro"/>
</dbReference>
<dbReference type="Proteomes" id="UP000061660">
    <property type="component" value="Chromosome"/>
</dbReference>
<comment type="catalytic activity">
    <reaction evidence="3">
        <text>3',5'-cyclic UMP + H2O = UMP + H(+)</text>
        <dbReference type="Rhea" id="RHEA:70575"/>
        <dbReference type="ChEBI" id="CHEBI:15377"/>
        <dbReference type="ChEBI" id="CHEBI:15378"/>
        <dbReference type="ChEBI" id="CHEBI:57865"/>
        <dbReference type="ChEBI" id="CHEBI:184387"/>
    </reaction>
    <physiologicalReaction direction="left-to-right" evidence="3">
        <dbReference type="Rhea" id="RHEA:70576"/>
    </physiologicalReaction>
</comment>
<evidence type="ECO:0000313" key="4">
    <source>
        <dbReference type="EMBL" id="ALS21480.1"/>
    </source>
</evidence>
<reference evidence="4 5" key="2">
    <citation type="journal article" date="2016" name="Genome Announc.">
        <title>Complete Genome Sequences of Two Interactive Moderate Thermophiles, Paenibacillus napthalenovorans 32O-Y and Paenibacillus sp. 32O-W.</title>
        <authorList>
            <person name="Butler R.R.III."/>
            <person name="Wang J."/>
            <person name="Stark B.C."/>
            <person name="Pombert J.F."/>
        </authorList>
    </citation>
    <scope>NUCLEOTIDE SEQUENCE [LARGE SCALE GENOMIC DNA]</scope>
    <source>
        <strain evidence="4 5">32O-Y</strain>
    </source>
</reference>
<reference evidence="5" key="1">
    <citation type="submission" date="2015-12" db="EMBL/GenBank/DDBJ databases">
        <title>Complete genome sequences of two moderately thermophilic Paenibacillus species.</title>
        <authorList>
            <person name="Butler R.III."/>
            <person name="Wang J."/>
            <person name="Stark B.C."/>
            <person name="Pombert J.-F."/>
        </authorList>
    </citation>
    <scope>NUCLEOTIDE SEQUENCE [LARGE SCALE GENOMIC DNA]</scope>
    <source>
        <strain evidence="5">32O-Y</strain>
    </source>
</reference>
<evidence type="ECO:0000256" key="1">
    <source>
        <dbReference type="ARBA" id="ARBA00034221"/>
    </source>
</evidence>
<dbReference type="RefSeq" id="WP_054818026.1">
    <property type="nucleotide sequence ID" value="NZ_BJCS01000003.1"/>
</dbReference>
<dbReference type="PANTHER" id="PTHR42663">
    <property type="entry name" value="HYDROLASE C777.06C-RELATED-RELATED"/>
    <property type="match status" value="1"/>
</dbReference>
<dbReference type="InterPro" id="IPR001279">
    <property type="entry name" value="Metallo-B-lactamas"/>
</dbReference>
<dbReference type="SMART" id="SM00849">
    <property type="entry name" value="Lactamase_B"/>
    <property type="match status" value="1"/>
</dbReference>
<gene>
    <name evidence="4" type="ORF">IJ22_11020</name>
</gene>
<accession>A0A0U2U5G7</accession>
<dbReference type="SUPFAM" id="SSF56281">
    <property type="entry name" value="Metallo-hydrolase/oxidoreductase"/>
    <property type="match status" value="1"/>
</dbReference>
<dbReference type="Pfam" id="PF23023">
    <property type="entry name" value="Anti-Pycsar_Apyc1"/>
    <property type="match status" value="1"/>
</dbReference>
<dbReference type="Gene3D" id="3.60.15.10">
    <property type="entry name" value="Ribonuclease Z/Hydroxyacylglutathione hydrolase-like"/>
    <property type="match status" value="1"/>
</dbReference>
<dbReference type="AlphaFoldDB" id="A0A0U2U5G7"/>
<name>A0A0U2U5G7_9BACL</name>
<evidence type="ECO:0000313" key="5">
    <source>
        <dbReference type="Proteomes" id="UP000061660"/>
    </source>
</evidence>
<keyword evidence="4" id="KW-0378">Hydrolase</keyword>
<dbReference type="KEGG" id="pnp:IJ22_11020"/>
<dbReference type="GO" id="GO:0016787">
    <property type="term" value="F:hydrolase activity"/>
    <property type="evidence" value="ECO:0007669"/>
    <property type="project" value="UniProtKB-KW"/>
</dbReference>
<dbReference type="PATRIC" id="fig|162209.4.peg.1173"/>
<dbReference type="GO" id="GO:0046872">
    <property type="term" value="F:metal ion binding"/>
    <property type="evidence" value="ECO:0007669"/>
    <property type="project" value="UniProtKB-KW"/>
</dbReference>
<proteinExistence type="predicted"/>
<comment type="catalytic activity">
    <reaction evidence="1">
        <text>3',5'-cyclic CMP + H2O = CMP + H(+)</text>
        <dbReference type="Rhea" id="RHEA:72675"/>
        <dbReference type="ChEBI" id="CHEBI:15377"/>
        <dbReference type="ChEBI" id="CHEBI:15378"/>
        <dbReference type="ChEBI" id="CHEBI:58003"/>
        <dbReference type="ChEBI" id="CHEBI:60377"/>
    </reaction>
    <physiologicalReaction direction="left-to-right" evidence="1">
        <dbReference type="Rhea" id="RHEA:72676"/>
    </physiologicalReaction>
</comment>